<proteinExistence type="inferred from homology"/>
<dbReference type="PROSITE" id="PS51747">
    <property type="entry name" value="CYT_DCMP_DEAMINASES_2"/>
    <property type="match status" value="1"/>
</dbReference>
<comment type="pathway">
    <text evidence="2 12">Cofactor biosynthesis; riboflavin biosynthesis; 5-amino-6-(D-ribitylamino)uracil from GTP: step 2/4.</text>
</comment>
<dbReference type="Gene3D" id="3.40.430.10">
    <property type="entry name" value="Dihydrofolate Reductase, subunit A"/>
    <property type="match status" value="1"/>
</dbReference>
<evidence type="ECO:0000256" key="11">
    <source>
        <dbReference type="ARBA" id="ARBA00023268"/>
    </source>
</evidence>
<evidence type="ECO:0000256" key="10">
    <source>
        <dbReference type="ARBA" id="ARBA00023002"/>
    </source>
</evidence>
<dbReference type="PANTHER" id="PTHR38011">
    <property type="entry name" value="DIHYDROFOLATE REDUCTASE FAMILY PROTEIN (AFU_ORTHOLOGUE AFUA_8G06820)"/>
    <property type="match status" value="1"/>
</dbReference>
<dbReference type="InterPro" id="IPR004794">
    <property type="entry name" value="Eubact_RibD"/>
</dbReference>
<name>A0ABX5LLL7_9BACT</name>
<dbReference type="PANTHER" id="PTHR38011:SF7">
    <property type="entry name" value="2,5-DIAMINO-6-RIBOSYLAMINO-4(3H)-PYRIMIDINONE 5'-PHOSPHATE REDUCTASE"/>
    <property type="match status" value="1"/>
</dbReference>
<keyword evidence="10 12" id="KW-0560">Oxidoreductase</keyword>
<protein>
    <recommendedName>
        <fullName evidence="12">Riboflavin biosynthesis protein RibD</fullName>
    </recommendedName>
    <domain>
        <recommendedName>
            <fullName evidence="12">Diaminohydroxyphosphoribosylaminopyrimidine deaminase</fullName>
            <shortName evidence="12">DRAP deaminase</shortName>
            <ecNumber evidence="12">3.5.4.26</ecNumber>
        </recommendedName>
        <alternativeName>
            <fullName evidence="12">Riboflavin-specific deaminase</fullName>
        </alternativeName>
    </domain>
    <domain>
        <recommendedName>
            <fullName evidence="12">5-amino-6-(5-phosphoribosylamino)uracil reductase</fullName>
            <ecNumber evidence="12">1.1.1.193</ecNumber>
        </recommendedName>
        <alternativeName>
            <fullName evidence="12">HTP reductase</fullName>
        </alternativeName>
    </domain>
</protein>
<sequence length="343" mass="38204">MIFLQEAFEEALKAVGVSFPNPAVGAVVVKEGKIVGRGHTQVVHGPHAEVMALRDAGELANGATLFVTLEPCCHYGRTPPCTNAIIQAKIQRVFFAHRDPNPLVLGKSERILADAGIVSEYVEPPQEFLRYYEAYDYFVKYQRPFIELKIAESADGFIANADRAPVQISGNEASIWTAKWRRTAECILIGGGTALADNPRLTVRGVCGNSPQRIVLAGARLLPRTLHLFEMTSPKTIVYSRIPQPDLKEIAELKILPSNDFTENWKCILRDLQEKGIHRLAVETGATLMQKILKSGLWNRIYVIRSQKKLGNGLAWRSGNEPAMQCIEKFQDDEIFSAIQELH</sequence>
<reference evidence="14 15" key="1">
    <citation type="submission" date="2018-05" db="EMBL/GenBank/DDBJ databases">
        <title>Animal gut microbial communities from fecal samples from Wisconsin, USA.</title>
        <authorList>
            <person name="Neumann A."/>
        </authorList>
    </citation>
    <scope>NUCLEOTIDE SEQUENCE [LARGE SCALE GENOMIC DNA]</scope>
    <source>
        <strain evidence="14 15">UWS4</strain>
    </source>
</reference>
<dbReference type="PROSITE" id="PS00903">
    <property type="entry name" value="CYT_DCMP_DEAMINASES_1"/>
    <property type="match status" value="1"/>
</dbReference>
<evidence type="ECO:0000256" key="4">
    <source>
        <dbReference type="ARBA" id="ARBA00005259"/>
    </source>
</evidence>
<keyword evidence="9 12" id="KW-0521">NADP</keyword>
<evidence type="ECO:0000256" key="12">
    <source>
        <dbReference type="PIRNR" id="PIRNR006769"/>
    </source>
</evidence>
<feature type="domain" description="CMP/dCMP-type deaminase" evidence="13">
    <location>
        <begin position="1"/>
        <end position="119"/>
    </location>
</feature>
<keyword evidence="11" id="KW-0511">Multifunctional enzyme</keyword>
<dbReference type="Proteomes" id="UP000245523">
    <property type="component" value="Unassembled WGS sequence"/>
</dbReference>
<evidence type="ECO:0000256" key="2">
    <source>
        <dbReference type="ARBA" id="ARBA00004882"/>
    </source>
</evidence>
<evidence type="ECO:0000256" key="8">
    <source>
        <dbReference type="ARBA" id="ARBA00022833"/>
    </source>
</evidence>
<keyword evidence="15" id="KW-1185">Reference proteome</keyword>
<keyword evidence="6 12" id="KW-0686">Riboflavin biosynthesis</keyword>
<dbReference type="InterPro" id="IPR024072">
    <property type="entry name" value="DHFR-like_dom_sf"/>
</dbReference>
<dbReference type="InterPro" id="IPR050765">
    <property type="entry name" value="Riboflavin_Biosynth_HTPR"/>
</dbReference>
<dbReference type="SUPFAM" id="SSF53927">
    <property type="entry name" value="Cytidine deaminase-like"/>
    <property type="match status" value="1"/>
</dbReference>
<evidence type="ECO:0000256" key="6">
    <source>
        <dbReference type="ARBA" id="ARBA00022619"/>
    </source>
</evidence>
<comment type="catalytic activity">
    <reaction evidence="12">
        <text>2,5-diamino-6-hydroxy-4-(5-phosphoribosylamino)-pyrimidine + H2O + H(+) = 5-amino-6-(5-phospho-D-ribosylamino)uracil + NH4(+)</text>
        <dbReference type="Rhea" id="RHEA:21868"/>
        <dbReference type="ChEBI" id="CHEBI:15377"/>
        <dbReference type="ChEBI" id="CHEBI:15378"/>
        <dbReference type="ChEBI" id="CHEBI:28938"/>
        <dbReference type="ChEBI" id="CHEBI:58453"/>
        <dbReference type="ChEBI" id="CHEBI:58614"/>
        <dbReference type="EC" id="3.5.4.26"/>
    </reaction>
</comment>
<comment type="function">
    <text evidence="1 12">Converts 2,5-diamino-6-(ribosylamino)-4(3h)-pyrimidinone 5'-phosphate into 5-amino-6-(ribosylamino)-2,4(1h,3h)-pyrimidinedione 5'-phosphate.</text>
</comment>
<comment type="cofactor">
    <cofactor evidence="12">
        <name>Zn(2+)</name>
        <dbReference type="ChEBI" id="CHEBI:29105"/>
    </cofactor>
    <text evidence="12">Binds 1 zinc ion.</text>
</comment>
<gene>
    <name evidence="14" type="ORF">B0H50_11051</name>
</gene>
<keyword evidence="7 12" id="KW-0479">Metal-binding</keyword>
<dbReference type="InterPro" id="IPR002125">
    <property type="entry name" value="CMP_dCMP_dom"/>
</dbReference>
<dbReference type="Gene3D" id="3.40.140.10">
    <property type="entry name" value="Cytidine Deaminase, domain 2"/>
    <property type="match status" value="1"/>
</dbReference>
<evidence type="ECO:0000313" key="15">
    <source>
        <dbReference type="Proteomes" id="UP000245523"/>
    </source>
</evidence>
<comment type="similarity">
    <text evidence="4 12">In the N-terminal section; belongs to the cytidine and deoxycytidylate deaminase family.</text>
</comment>
<dbReference type="Pfam" id="PF01872">
    <property type="entry name" value="RibD_C"/>
    <property type="match status" value="1"/>
</dbReference>
<comment type="catalytic activity">
    <reaction evidence="12">
        <text>5-amino-6-(5-phospho-D-ribitylamino)uracil + NADP(+) = 5-amino-6-(5-phospho-D-ribosylamino)uracil + NADPH + H(+)</text>
        <dbReference type="Rhea" id="RHEA:17845"/>
        <dbReference type="ChEBI" id="CHEBI:15378"/>
        <dbReference type="ChEBI" id="CHEBI:57783"/>
        <dbReference type="ChEBI" id="CHEBI:58349"/>
        <dbReference type="ChEBI" id="CHEBI:58421"/>
        <dbReference type="ChEBI" id="CHEBI:58453"/>
        <dbReference type="EC" id="1.1.1.193"/>
    </reaction>
</comment>
<dbReference type="InterPro" id="IPR016192">
    <property type="entry name" value="APOBEC/CMP_deaminase_Zn-bd"/>
</dbReference>
<organism evidence="14 15">
    <name type="scientific">Hallerella porci</name>
    <dbReference type="NCBI Taxonomy" id="1945871"/>
    <lineage>
        <taxon>Bacteria</taxon>
        <taxon>Pseudomonadati</taxon>
        <taxon>Fibrobacterota</taxon>
        <taxon>Fibrobacteria</taxon>
        <taxon>Fibrobacterales</taxon>
        <taxon>Fibrobacteraceae</taxon>
        <taxon>Hallerella</taxon>
    </lineage>
</organism>
<dbReference type="Pfam" id="PF00383">
    <property type="entry name" value="dCMP_cyt_deam_1"/>
    <property type="match status" value="1"/>
</dbReference>
<dbReference type="EC" id="1.1.1.193" evidence="12"/>
<dbReference type="NCBIfam" id="TIGR00326">
    <property type="entry name" value="eubact_ribD"/>
    <property type="match status" value="1"/>
</dbReference>
<dbReference type="CDD" id="cd01284">
    <property type="entry name" value="Riboflavin_deaminase-reductase"/>
    <property type="match status" value="1"/>
</dbReference>
<evidence type="ECO:0000256" key="5">
    <source>
        <dbReference type="ARBA" id="ARBA00007417"/>
    </source>
</evidence>
<comment type="similarity">
    <text evidence="5 12">In the C-terminal section; belongs to the HTP reductase family.</text>
</comment>
<dbReference type="EMBL" id="QGHD01000010">
    <property type="protein sequence ID" value="PWL01885.1"/>
    <property type="molecule type" value="Genomic_DNA"/>
</dbReference>
<comment type="caution">
    <text evidence="14">The sequence shown here is derived from an EMBL/GenBank/DDBJ whole genome shotgun (WGS) entry which is preliminary data.</text>
</comment>
<dbReference type="InterPro" id="IPR002734">
    <property type="entry name" value="RibDG_C"/>
</dbReference>
<dbReference type="PIRSF" id="PIRSF006769">
    <property type="entry name" value="RibD"/>
    <property type="match status" value="1"/>
</dbReference>
<dbReference type="RefSeq" id="WP_109587454.1">
    <property type="nucleotide sequence ID" value="NZ_QGHD01000010.1"/>
</dbReference>
<comment type="pathway">
    <text evidence="3 12">Cofactor biosynthesis; riboflavin biosynthesis; 5-amino-6-(D-ribitylamino)uracil from GTP: step 3/4.</text>
</comment>
<dbReference type="EC" id="3.5.4.26" evidence="12"/>
<evidence type="ECO:0000256" key="1">
    <source>
        <dbReference type="ARBA" id="ARBA00002151"/>
    </source>
</evidence>
<evidence type="ECO:0000313" key="14">
    <source>
        <dbReference type="EMBL" id="PWL01885.1"/>
    </source>
</evidence>
<keyword evidence="8 12" id="KW-0862">Zinc</keyword>
<accession>A0ABX5LLL7</accession>
<evidence type="ECO:0000259" key="13">
    <source>
        <dbReference type="PROSITE" id="PS51747"/>
    </source>
</evidence>
<evidence type="ECO:0000256" key="3">
    <source>
        <dbReference type="ARBA" id="ARBA00004910"/>
    </source>
</evidence>
<evidence type="ECO:0000256" key="9">
    <source>
        <dbReference type="ARBA" id="ARBA00022857"/>
    </source>
</evidence>
<keyword evidence="12" id="KW-0378">Hydrolase</keyword>
<dbReference type="SUPFAM" id="SSF53597">
    <property type="entry name" value="Dihydrofolate reductase-like"/>
    <property type="match status" value="1"/>
</dbReference>
<dbReference type="InterPro" id="IPR016193">
    <property type="entry name" value="Cytidine_deaminase-like"/>
</dbReference>
<evidence type="ECO:0000256" key="7">
    <source>
        <dbReference type="ARBA" id="ARBA00022723"/>
    </source>
</evidence>